<sequence>MEKRKKFIINFMYYGILAGFGYVALKYVLPILAPFFLGLTIALLLKPLIMKLHVKTGINRRFLSATILILFYIILFTVIAYLGVSLFFESRDLAYRLPDLYKNDIEPGLIGTVDRLVASFPVVEPVIRDFIEGLASSLGEIVRFISSNALNTLSSAAARLSLFFIKFLFMIISSFFFIFDNEKIYSFIMRQMSENMKNIITRAKENLKKVLSSYTKAYLMLISLTFVELSIGLSLLRIRNAIPLAFVIALIDILPILGTGGVLIPWGLIAIVIGRTGLGLGILLTYLIVTVVRQSLEPKIVGDQIGLHPIVILLCIFIGGRLFGVLGIFLIPITMTIIKKLNDEKVIHVFK</sequence>
<dbReference type="InterPro" id="IPR002549">
    <property type="entry name" value="AI-2E-like"/>
</dbReference>
<keyword evidence="8" id="KW-1185">Reference proteome</keyword>
<feature type="transmembrane region" description="Helical" evidence="6">
    <location>
        <begin position="7"/>
        <end position="25"/>
    </location>
</feature>
<accession>A0ABS4G672</accession>
<evidence type="ECO:0000256" key="1">
    <source>
        <dbReference type="ARBA" id="ARBA00004141"/>
    </source>
</evidence>
<keyword evidence="4 6" id="KW-1133">Transmembrane helix</keyword>
<evidence type="ECO:0000256" key="4">
    <source>
        <dbReference type="ARBA" id="ARBA00022989"/>
    </source>
</evidence>
<evidence type="ECO:0000256" key="6">
    <source>
        <dbReference type="SAM" id="Phobius"/>
    </source>
</evidence>
<keyword evidence="3 6" id="KW-0812">Transmembrane</keyword>
<gene>
    <name evidence="7" type="ORF">J2Z34_002578</name>
</gene>
<keyword evidence="5 6" id="KW-0472">Membrane</keyword>
<feature type="transmembrane region" description="Helical" evidence="6">
    <location>
        <begin position="309"/>
        <end position="331"/>
    </location>
</feature>
<evidence type="ECO:0000313" key="8">
    <source>
        <dbReference type="Proteomes" id="UP001519271"/>
    </source>
</evidence>
<feature type="transmembrane region" description="Helical" evidence="6">
    <location>
        <begin position="62"/>
        <end position="88"/>
    </location>
</feature>
<feature type="transmembrane region" description="Helical" evidence="6">
    <location>
        <begin position="268"/>
        <end position="289"/>
    </location>
</feature>
<feature type="transmembrane region" description="Helical" evidence="6">
    <location>
        <begin position="156"/>
        <end position="179"/>
    </location>
</feature>
<dbReference type="Pfam" id="PF01594">
    <property type="entry name" value="AI-2E_transport"/>
    <property type="match status" value="1"/>
</dbReference>
<evidence type="ECO:0000313" key="7">
    <source>
        <dbReference type="EMBL" id="MBP1920080.1"/>
    </source>
</evidence>
<evidence type="ECO:0000256" key="5">
    <source>
        <dbReference type="ARBA" id="ARBA00023136"/>
    </source>
</evidence>
<reference evidence="7 8" key="1">
    <citation type="submission" date="2021-03" db="EMBL/GenBank/DDBJ databases">
        <title>Genomic Encyclopedia of Type Strains, Phase IV (KMG-IV): sequencing the most valuable type-strain genomes for metagenomic binning, comparative biology and taxonomic classification.</title>
        <authorList>
            <person name="Goeker M."/>
        </authorList>
    </citation>
    <scope>NUCLEOTIDE SEQUENCE [LARGE SCALE GENOMIC DNA]</scope>
    <source>
        <strain evidence="7 8">DSM 6139</strain>
    </source>
</reference>
<dbReference type="PANTHER" id="PTHR21716">
    <property type="entry name" value="TRANSMEMBRANE PROTEIN"/>
    <property type="match status" value="1"/>
</dbReference>
<dbReference type="EMBL" id="JAGGKC010000023">
    <property type="protein sequence ID" value="MBP1920080.1"/>
    <property type="molecule type" value="Genomic_DNA"/>
</dbReference>
<name>A0ABS4G672_9CLOT</name>
<feature type="transmembrane region" description="Helical" evidence="6">
    <location>
        <begin position="242"/>
        <end position="263"/>
    </location>
</feature>
<dbReference type="PANTHER" id="PTHR21716:SF68">
    <property type="entry name" value="TRANSPORT PROTEIN YTVI-RELATED"/>
    <property type="match status" value="1"/>
</dbReference>
<proteinExistence type="inferred from homology"/>
<evidence type="ECO:0000256" key="2">
    <source>
        <dbReference type="ARBA" id="ARBA00009773"/>
    </source>
</evidence>
<feature type="transmembrane region" description="Helical" evidence="6">
    <location>
        <begin position="31"/>
        <end position="50"/>
    </location>
</feature>
<protein>
    <submittedName>
        <fullName evidence="7">Sporulation integral membrane protein YtvI</fullName>
    </submittedName>
</protein>
<dbReference type="Proteomes" id="UP001519271">
    <property type="component" value="Unassembled WGS sequence"/>
</dbReference>
<dbReference type="NCBIfam" id="TIGR02872">
    <property type="entry name" value="spore_ytvI"/>
    <property type="match status" value="1"/>
</dbReference>
<comment type="caution">
    <text evidence="7">The sequence shown here is derived from an EMBL/GenBank/DDBJ whole genome shotgun (WGS) entry which is preliminary data.</text>
</comment>
<comment type="similarity">
    <text evidence="2">Belongs to the autoinducer-2 exporter (AI-2E) (TC 2.A.86) family.</text>
</comment>
<comment type="subcellular location">
    <subcellularLocation>
        <location evidence="1">Membrane</location>
        <topology evidence="1">Multi-pass membrane protein</topology>
    </subcellularLocation>
</comment>
<organism evidence="7 8">
    <name type="scientific">Youngiibacter multivorans</name>
    <dbReference type="NCBI Taxonomy" id="937251"/>
    <lineage>
        <taxon>Bacteria</taxon>
        <taxon>Bacillati</taxon>
        <taxon>Bacillota</taxon>
        <taxon>Clostridia</taxon>
        <taxon>Eubacteriales</taxon>
        <taxon>Clostridiaceae</taxon>
        <taxon>Youngiibacter</taxon>
    </lineage>
</organism>
<dbReference type="InterPro" id="IPR014227">
    <property type="entry name" value="YtvI-like"/>
</dbReference>
<dbReference type="RefSeq" id="WP_209460258.1">
    <property type="nucleotide sequence ID" value="NZ_JAGGKC010000023.1"/>
</dbReference>
<feature type="transmembrane region" description="Helical" evidence="6">
    <location>
        <begin position="217"/>
        <end position="236"/>
    </location>
</feature>
<evidence type="ECO:0000256" key="3">
    <source>
        <dbReference type="ARBA" id="ARBA00022692"/>
    </source>
</evidence>